<dbReference type="InterPro" id="IPR015915">
    <property type="entry name" value="Kelch-typ_b-propeller"/>
</dbReference>
<keyword evidence="1" id="KW-0880">Kelch repeat</keyword>
<dbReference type="AlphaFoldDB" id="A0A835YYR4"/>
<evidence type="ECO:0000313" key="3">
    <source>
        <dbReference type="EMBL" id="KAG5181910.1"/>
    </source>
</evidence>
<dbReference type="Gene3D" id="2.120.10.80">
    <property type="entry name" value="Kelch-type beta propeller"/>
    <property type="match status" value="1"/>
</dbReference>
<dbReference type="EMBL" id="JAFCMP010000109">
    <property type="protein sequence ID" value="KAG5186602.1"/>
    <property type="molecule type" value="Genomic_DNA"/>
</dbReference>
<keyword evidence="2" id="KW-0677">Repeat</keyword>
<dbReference type="Proteomes" id="UP000664859">
    <property type="component" value="Unassembled WGS sequence"/>
</dbReference>
<sequence length="147" mass="16351">MYSKCILIRHQEWVHLGTYGDRPCARSGQSAVLVRDKIYVFGGCDGVVVYNDLHCLDTVTHEWSVIHSKGGPTPRAAFGMCAGPGAEDFTIACGSNTQYMSAFSDIWSYDTRHRTWTKMFEAPKALYGVSICWHDRTLLMYAGTTGA</sequence>
<evidence type="ECO:0000313" key="5">
    <source>
        <dbReference type="Proteomes" id="UP000664859"/>
    </source>
</evidence>
<name>A0A835YYR4_9STRA</name>
<evidence type="ECO:0000256" key="2">
    <source>
        <dbReference type="ARBA" id="ARBA00022737"/>
    </source>
</evidence>
<dbReference type="SUPFAM" id="SSF117281">
    <property type="entry name" value="Kelch motif"/>
    <property type="match status" value="1"/>
</dbReference>
<dbReference type="PANTHER" id="PTHR46093">
    <property type="entry name" value="ACYL-COA-BINDING DOMAIN-CONTAINING PROTEIN 5"/>
    <property type="match status" value="1"/>
</dbReference>
<dbReference type="OrthoDB" id="10251809at2759"/>
<accession>A0A835YYR4</accession>
<organism evidence="3 5">
    <name type="scientific">Tribonema minus</name>
    <dbReference type="NCBI Taxonomy" id="303371"/>
    <lineage>
        <taxon>Eukaryota</taxon>
        <taxon>Sar</taxon>
        <taxon>Stramenopiles</taxon>
        <taxon>Ochrophyta</taxon>
        <taxon>PX clade</taxon>
        <taxon>Xanthophyceae</taxon>
        <taxon>Tribonematales</taxon>
        <taxon>Tribonemataceae</taxon>
        <taxon>Tribonema</taxon>
    </lineage>
</organism>
<dbReference type="Pfam" id="PF24681">
    <property type="entry name" value="Kelch_KLHDC2_KLHL20_DRC7"/>
    <property type="match status" value="1"/>
</dbReference>
<evidence type="ECO:0000256" key="1">
    <source>
        <dbReference type="ARBA" id="ARBA00022441"/>
    </source>
</evidence>
<reference evidence="3" key="1">
    <citation type="submission" date="2021-02" db="EMBL/GenBank/DDBJ databases">
        <title>First Annotated Genome of the Yellow-green Alga Tribonema minus.</title>
        <authorList>
            <person name="Mahan K.M."/>
        </authorList>
    </citation>
    <scope>NUCLEOTIDE SEQUENCE</scope>
    <source>
        <strain evidence="3">UTEX B ZZ1240</strain>
    </source>
</reference>
<protein>
    <submittedName>
        <fullName evidence="3">Uncharacterized protein</fullName>
    </submittedName>
</protein>
<dbReference type="PANTHER" id="PTHR46093:SF18">
    <property type="entry name" value="FIBRONECTIN TYPE-III DOMAIN-CONTAINING PROTEIN"/>
    <property type="match status" value="1"/>
</dbReference>
<proteinExistence type="predicted"/>
<gene>
    <name evidence="4" type="ORF">JKP88DRAFT_179626</name>
    <name evidence="3" type="ORF">JKP88DRAFT_182093</name>
</gene>
<keyword evidence="5" id="KW-1185">Reference proteome</keyword>
<evidence type="ECO:0000313" key="4">
    <source>
        <dbReference type="EMBL" id="KAG5186602.1"/>
    </source>
</evidence>
<comment type="caution">
    <text evidence="3">The sequence shown here is derived from an EMBL/GenBank/DDBJ whole genome shotgun (WGS) entry which is preliminary data.</text>
</comment>
<dbReference type="EMBL" id="JAFCMP010000282">
    <property type="protein sequence ID" value="KAG5181910.1"/>
    <property type="molecule type" value="Genomic_DNA"/>
</dbReference>